<keyword evidence="1" id="KW-0732">Signal</keyword>
<dbReference type="KEGG" id="sng:SNE_B24720"/>
<evidence type="ECO:0000313" key="2">
    <source>
        <dbReference type="EMBL" id="CCB87831.1"/>
    </source>
</evidence>
<proteinExistence type="predicted"/>
<name>F8L2Y5_SIMNZ</name>
<sequence>MKNILIKFLILTCLGITSFAHSEIKNNSETPYQGCFQEIVPILHASVVKDLKSFELHMKRLEGDELRESSIDAVIDTVKANPQKYSQDFGSTKRFVAEVYEDQYFWRKVHQKMTEIQKKENE</sequence>
<gene>
    <name evidence="2" type="ordered locus">SNE_B24720</name>
</gene>
<evidence type="ECO:0008006" key="4">
    <source>
        <dbReference type="Google" id="ProtNLM"/>
    </source>
</evidence>
<feature type="chain" id="PRO_5003373954" description="Secreted protein" evidence="1">
    <location>
        <begin position="23"/>
        <end position="122"/>
    </location>
</feature>
<organism evidence="2 3">
    <name type="scientific">Simkania negevensis (strain ATCC VR-1471 / DSM 27360 / Z)</name>
    <dbReference type="NCBI Taxonomy" id="331113"/>
    <lineage>
        <taxon>Bacteria</taxon>
        <taxon>Pseudomonadati</taxon>
        <taxon>Chlamydiota</taxon>
        <taxon>Chlamydiia</taxon>
        <taxon>Parachlamydiales</taxon>
        <taxon>Simkaniaceae</taxon>
        <taxon>Simkania</taxon>
    </lineage>
</organism>
<reference evidence="2 3" key="2">
    <citation type="journal article" date="2011" name="Mol. Biol. Evol.">
        <title>Unity in variety--the pan-genome of the Chlamydiae.</title>
        <authorList>
            <person name="Collingro A."/>
            <person name="Tischler P."/>
            <person name="Weinmaier T."/>
            <person name="Penz T."/>
            <person name="Heinz E."/>
            <person name="Brunham R.C."/>
            <person name="Read T.D."/>
            <person name="Bavoil P.M."/>
            <person name="Sachse K."/>
            <person name="Kahane S."/>
            <person name="Friedman M.G."/>
            <person name="Rattei T."/>
            <person name="Myers G.S."/>
            <person name="Horn M."/>
        </authorList>
    </citation>
    <scope>NUCLEOTIDE SEQUENCE [LARGE SCALE GENOMIC DNA]</scope>
    <source>
        <strain evidence="3">ATCC VR-1471 / Z</strain>
        <plasmid evidence="2 3">pSn</plasmid>
    </source>
</reference>
<evidence type="ECO:0000313" key="3">
    <source>
        <dbReference type="Proteomes" id="UP000000496"/>
    </source>
</evidence>
<keyword evidence="2" id="KW-0614">Plasmid</keyword>
<dbReference type="HOGENOM" id="CLU_2025177_0_0_0"/>
<dbReference type="AlphaFoldDB" id="F8L2Y5"/>
<protein>
    <recommendedName>
        <fullName evidence="4">Secreted protein</fullName>
    </recommendedName>
</protein>
<feature type="signal peptide" evidence="1">
    <location>
        <begin position="1"/>
        <end position="22"/>
    </location>
</feature>
<keyword evidence="3" id="KW-1185">Reference proteome</keyword>
<dbReference type="RefSeq" id="WP_013935065.1">
    <property type="nucleotide sequence ID" value="NC_015710.1"/>
</dbReference>
<dbReference type="EMBL" id="FR872581">
    <property type="protein sequence ID" value="CCB87831.1"/>
    <property type="molecule type" value="Genomic_DNA"/>
</dbReference>
<accession>F8L2Y5</accession>
<geneLocation type="plasmid" evidence="2 3">
    <name>pSn</name>
</geneLocation>
<dbReference type="Proteomes" id="UP000000496">
    <property type="component" value="Plasmid pSn"/>
</dbReference>
<reference key="1">
    <citation type="journal article" date="2011" name="Mol. Biol. Evol.">
        <title>Unity in variety -- the pan-genome of the Chlamydiae.</title>
        <authorList>
            <person name="Collingro A."/>
            <person name="Tischler P."/>
            <person name="Weinmaier T."/>
            <person name="Penz T."/>
            <person name="Heinz E."/>
            <person name="Brunham R.C."/>
            <person name="Read T.D."/>
            <person name="Bavoil P.M."/>
            <person name="Sachse K."/>
            <person name="Kahane S."/>
            <person name="Friedman M.G."/>
            <person name="Rattei T."/>
            <person name="Myers G.S.A."/>
            <person name="Horn M."/>
        </authorList>
    </citation>
    <scope>NUCLEOTIDE SEQUENCE</scope>
    <source>
        <strain>Z</strain>
    </source>
</reference>
<evidence type="ECO:0000256" key="1">
    <source>
        <dbReference type="SAM" id="SignalP"/>
    </source>
</evidence>